<feature type="domain" description="ABC transporter" evidence="4">
    <location>
        <begin position="4"/>
        <end position="264"/>
    </location>
</feature>
<evidence type="ECO:0000256" key="2">
    <source>
        <dbReference type="ARBA" id="ARBA00022840"/>
    </source>
</evidence>
<evidence type="ECO:0000256" key="3">
    <source>
        <dbReference type="SAM" id="Coils"/>
    </source>
</evidence>
<dbReference type="Pfam" id="PF00005">
    <property type="entry name" value="ABC_tran"/>
    <property type="match status" value="2"/>
</dbReference>
<keyword evidence="2 5" id="KW-0067">ATP-binding</keyword>
<dbReference type="CDD" id="cd03221">
    <property type="entry name" value="ABCF_EF-3"/>
    <property type="match status" value="2"/>
</dbReference>
<dbReference type="InterPro" id="IPR003593">
    <property type="entry name" value="AAA+_ATPase"/>
</dbReference>
<dbReference type="Pfam" id="PF12848">
    <property type="entry name" value="ABC_tran_Xtn"/>
    <property type="match status" value="1"/>
</dbReference>
<dbReference type="GO" id="GO:0005524">
    <property type="term" value="F:ATP binding"/>
    <property type="evidence" value="ECO:0007669"/>
    <property type="project" value="UniProtKB-KW"/>
</dbReference>
<dbReference type="InterPro" id="IPR032781">
    <property type="entry name" value="ABC_tran_Xtn"/>
</dbReference>
<keyword evidence="1" id="KW-0547">Nucleotide-binding</keyword>
<dbReference type="EMBL" id="MCGI01000003">
    <property type="protein sequence ID" value="ODM10566.1"/>
    <property type="molecule type" value="Genomic_DNA"/>
</dbReference>
<evidence type="ECO:0000256" key="1">
    <source>
        <dbReference type="ARBA" id="ARBA00022741"/>
    </source>
</evidence>
<gene>
    <name evidence="5" type="primary">yheS_3</name>
    <name evidence="5" type="ORF">BEH84_02995</name>
</gene>
<dbReference type="InterPro" id="IPR051309">
    <property type="entry name" value="ABCF_ATPase"/>
</dbReference>
<dbReference type="PANTHER" id="PTHR42855">
    <property type="entry name" value="ABC TRANSPORTER ATP-BINDING SUBUNIT"/>
    <property type="match status" value="1"/>
</dbReference>
<keyword evidence="3" id="KW-0175">Coiled coil</keyword>
<dbReference type="AlphaFoldDB" id="A0A1E3AR10"/>
<dbReference type="PROSITE" id="PS00211">
    <property type="entry name" value="ABC_TRANSPORTER_1"/>
    <property type="match status" value="2"/>
</dbReference>
<evidence type="ECO:0000313" key="6">
    <source>
        <dbReference type="Proteomes" id="UP000095003"/>
    </source>
</evidence>
<dbReference type="Gene3D" id="3.40.50.300">
    <property type="entry name" value="P-loop containing nucleotide triphosphate hydrolases"/>
    <property type="match status" value="2"/>
</dbReference>
<dbReference type="InterPro" id="IPR027417">
    <property type="entry name" value="P-loop_NTPase"/>
</dbReference>
<dbReference type="PATRIC" id="fig|1432052.3.peg.3315"/>
<dbReference type="Proteomes" id="UP000095003">
    <property type="component" value="Unassembled WGS sequence"/>
</dbReference>
<feature type="domain" description="ABC transporter" evidence="4">
    <location>
        <begin position="326"/>
        <end position="521"/>
    </location>
</feature>
<dbReference type="GeneID" id="93303292"/>
<dbReference type="FunFam" id="3.40.50.300:FF:000011">
    <property type="entry name" value="Putative ABC transporter ATP-binding component"/>
    <property type="match status" value="1"/>
</dbReference>
<feature type="coiled-coil region" evidence="3">
    <location>
        <begin position="253"/>
        <end position="280"/>
    </location>
</feature>
<evidence type="ECO:0000313" key="5">
    <source>
        <dbReference type="EMBL" id="ODM10566.1"/>
    </source>
</evidence>
<comment type="caution">
    <text evidence="5">The sequence shown here is derived from an EMBL/GenBank/DDBJ whole genome shotgun (WGS) entry which is preliminary data.</text>
</comment>
<name>A0A1E3AR10_9FIRM</name>
<evidence type="ECO:0000259" key="4">
    <source>
        <dbReference type="PROSITE" id="PS50893"/>
    </source>
</evidence>
<dbReference type="GO" id="GO:0016887">
    <property type="term" value="F:ATP hydrolysis activity"/>
    <property type="evidence" value="ECO:0007669"/>
    <property type="project" value="InterPro"/>
</dbReference>
<dbReference type="PROSITE" id="PS50893">
    <property type="entry name" value="ABC_TRANSPORTER_2"/>
    <property type="match status" value="2"/>
</dbReference>
<reference evidence="5 6" key="1">
    <citation type="submission" date="2016-07" db="EMBL/GenBank/DDBJ databases">
        <title>Characterization of isolates of Eisenbergiella tayi derived from blood cultures, using whole genome sequencing.</title>
        <authorList>
            <person name="Burdz T."/>
            <person name="Wiebe D."/>
            <person name="Huynh C."/>
            <person name="Bernard K."/>
        </authorList>
    </citation>
    <scope>NUCLEOTIDE SEQUENCE [LARGE SCALE GENOMIC DNA]</scope>
    <source>
        <strain evidence="5 6">NML 120489</strain>
    </source>
</reference>
<dbReference type="RefSeq" id="WP_069157918.1">
    <property type="nucleotide sequence ID" value="NZ_MCGI01000003.1"/>
</dbReference>
<dbReference type="SUPFAM" id="SSF52540">
    <property type="entry name" value="P-loop containing nucleoside triphosphate hydrolases"/>
    <property type="match status" value="2"/>
</dbReference>
<dbReference type="InterPro" id="IPR017871">
    <property type="entry name" value="ABC_transporter-like_CS"/>
</dbReference>
<organism evidence="5 6">
    <name type="scientific">Eisenbergiella tayi</name>
    <dbReference type="NCBI Taxonomy" id="1432052"/>
    <lineage>
        <taxon>Bacteria</taxon>
        <taxon>Bacillati</taxon>
        <taxon>Bacillota</taxon>
        <taxon>Clostridia</taxon>
        <taxon>Lachnospirales</taxon>
        <taxon>Lachnospiraceae</taxon>
        <taxon>Eisenbergiella</taxon>
    </lineage>
</organism>
<proteinExistence type="predicted"/>
<accession>A0A1E3AR10</accession>
<sequence>MSLLDIKELSLSFGDKILYKNAELSLFKGEHMGIVGANGVGKSTLIHLCAGILVPDEGFLVWQPGIHIGYLDQQAKTEGGQTILEYLHSPFANLYELEKKMLEAYEGCAVSGNSGISGSSAEEVWKMAERYQRMLEAADFYSIDYRIQRICEGLGLMAIGIEKELGKLSGGQRAKVILAKLLLEEPDVLLLDEPTNFLDKEHIQWLSDYLSAFPKAFMVVSHDYNFLEKVCTCICDIEERTIHKYTGKYSDFLKQKKHLREEYIRRYAAQQREIKKTEEYIRKNIAGVNSKMAKGRRKQLERLERLEPPAKTLIKPFFTFPLAGEPHGETALRVSHLSAGYYYPVISDISFEVRRGQKIAITGFNGIGKSTLLKTLVGELSPLKGGFTLADTACIGYYEQESEWNGKNMTPLSALLDWFPHLTQKEARQHLAGCGIDREKAERQLSTLSGGEQAKVKLCRLTLMPSNVLILDEPTNHLDELAKEALKEALVKYEGTVILVSHEERFYRDWTDKVISMESPF</sequence>
<dbReference type="SMART" id="SM00382">
    <property type="entry name" value="AAA"/>
    <property type="match status" value="2"/>
</dbReference>
<dbReference type="InterPro" id="IPR003439">
    <property type="entry name" value="ABC_transporter-like_ATP-bd"/>
</dbReference>
<protein>
    <submittedName>
        <fullName evidence="5">Putative ABC transporter ATP-binding protein YheS</fullName>
    </submittedName>
</protein>
<dbReference type="PANTHER" id="PTHR42855:SF2">
    <property type="entry name" value="DRUG RESISTANCE ABC TRANSPORTER,ATP-BINDING PROTEIN"/>
    <property type="match status" value="1"/>
</dbReference>